<evidence type="ECO:0008006" key="3">
    <source>
        <dbReference type="Google" id="ProtNLM"/>
    </source>
</evidence>
<comment type="caution">
    <text evidence="1">The sequence shown here is derived from an EMBL/GenBank/DDBJ whole genome shotgun (WGS) entry which is preliminary data.</text>
</comment>
<dbReference type="PROSITE" id="PS51257">
    <property type="entry name" value="PROKAR_LIPOPROTEIN"/>
    <property type="match status" value="1"/>
</dbReference>
<name>A0A0M8MC01_9FLAO</name>
<dbReference type="AlphaFoldDB" id="A0A0M8MC01"/>
<gene>
    <name evidence="1" type="ORF">AM493_13685</name>
</gene>
<proteinExistence type="predicted"/>
<keyword evidence="2" id="KW-1185">Reference proteome</keyword>
<reference evidence="1 2" key="1">
    <citation type="submission" date="2015-08" db="EMBL/GenBank/DDBJ databases">
        <title>Whole genome sequence of Flavobacterium akiainvivens IK-1T, from decaying Wikstroemia oahuensis, an endemic Hawaiian shrub.</title>
        <authorList>
            <person name="Wan X."/>
            <person name="Hou S."/>
            <person name="Saito J."/>
            <person name="Donachie S."/>
        </authorList>
    </citation>
    <scope>NUCLEOTIDE SEQUENCE [LARGE SCALE GENOMIC DNA]</scope>
    <source>
        <strain evidence="1 2">IK-1</strain>
    </source>
</reference>
<accession>A0A0M8MC01</accession>
<evidence type="ECO:0000313" key="2">
    <source>
        <dbReference type="Proteomes" id="UP000037755"/>
    </source>
</evidence>
<sequence>MKYLTLLFAIVLFGCKNTGTLELEILTKQVNALNVSPDKYKEYRLEYTSAPKGAQTVITYKLTNNSDTTYYFNLNNFNSRFEKDYIKMDRAFVGIKDNKGELVKPKGREATWGVDFVANYLGYSHYEQYDKKNFIIHPGETLYFEWFIILPFGNIIEHTNYQVVLDSKEKYYAEIELDSDGTDYQNKISRTDLKTIRDNGYTVFNGTITSKNKIPVVFNKETHADTDK</sequence>
<dbReference type="OrthoDB" id="1364765at2"/>
<protein>
    <recommendedName>
        <fullName evidence="3">Lipoprotein</fullName>
    </recommendedName>
</protein>
<dbReference type="RefSeq" id="WP_054408593.1">
    <property type="nucleotide sequence ID" value="NZ_FOYA01000009.1"/>
</dbReference>
<dbReference type="Proteomes" id="UP000037755">
    <property type="component" value="Unassembled WGS sequence"/>
</dbReference>
<evidence type="ECO:0000313" key="1">
    <source>
        <dbReference type="EMBL" id="KOS06965.1"/>
    </source>
</evidence>
<dbReference type="EMBL" id="LIYD01000005">
    <property type="protein sequence ID" value="KOS06965.1"/>
    <property type="molecule type" value="Genomic_DNA"/>
</dbReference>
<dbReference type="PATRIC" id="fig|1202724.3.peg.2834"/>
<organism evidence="1 2">
    <name type="scientific">Flavobacterium akiainvivens</name>
    <dbReference type="NCBI Taxonomy" id="1202724"/>
    <lineage>
        <taxon>Bacteria</taxon>
        <taxon>Pseudomonadati</taxon>
        <taxon>Bacteroidota</taxon>
        <taxon>Flavobacteriia</taxon>
        <taxon>Flavobacteriales</taxon>
        <taxon>Flavobacteriaceae</taxon>
        <taxon>Flavobacterium</taxon>
    </lineage>
</organism>